<dbReference type="EMBL" id="CP000859">
    <property type="protein sequence ID" value="ABW68406.1"/>
    <property type="molecule type" value="Genomic_DNA"/>
</dbReference>
<protein>
    <recommendedName>
        <fullName evidence="3">DUF4393 domain-containing protein</fullName>
    </recommendedName>
</protein>
<dbReference type="RefSeq" id="WP_012176018.1">
    <property type="nucleotide sequence ID" value="NC_009943.1"/>
</dbReference>
<proteinExistence type="predicted"/>
<dbReference type="AlphaFoldDB" id="A8ZWS5"/>
<dbReference type="Pfam" id="PF14337">
    <property type="entry name" value="Abi_alpha"/>
    <property type="match status" value="1"/>
</dbReference>
<dbReference type="eggNOG" id="ENOG50334JC">
    <property type="taxonomic scope" value="Bacteria"/>
</dbReference>
<gene>
    <name evidence="1" type="ordered locus">Dole_2603</name>
</gene>
<name>A8ZWS5_DESOH</name>
<dbReference type="HOGENOM" id="CLU_094510_0_0_7"/>
<organism evidence="1 2">
    <name type="scientific">Desulfosudis oleivorans (strain DSM 6200 / JCM 39069 / Hxd3)</name>
    <name type="common">Desulfococcus oleovorans</name>
    <dbReference type="NCBI Taxonomy" id="96561"/>
    <lineage>
        <taxon>Bacteria</taxon>
        <taxon>Pseudomonadati</taxon>
        <taxon>Thermodesulfobacteriota</taxon>
        <taxon>Desulfobacteria</taxon>
        <taxon>Desulfobacterales</taxon>
        <taxon>Desulfosudaceae</taxon>
        <taxon>Desulfosudis</taxon>
    </lineage>
</organism>
<keyword evidence="2" id="KW-1185">Reference proteome</keyword>
<dbReference type="InterPro" id="IPR025506">
    <property type="entry name" value="Abi_alpha"/>
</dbReference>
<evidence type="ECO:0000313" key="1">
    <source>
        <dbReference type="EMBL" id="ABW68406.1"/>
    </source>
</evidence>
<evidence type="ECO:0000313" key="2">
    <source>
        <dbReference type="Proteomes" id="UP000008561"/>
    </source>
</evidence>
<evidence type="ECO:0008006" key="3">
    <source>
        <dbReference type="Google" id="ProtNLM"/>
    </source>
</evidence>
<dbReference type="Proteomes" id="UP000008561">
    <property type="component" value="Chromosome"/>
</dbReference>
<dbReference type="KEGG" id="dol:Dole_2603"/>
<accession>A8ZWS5</accession>
<reference evidence="1 2" key="1">
    <citation type="submission" date="2007-10" db="EMBL/GenBank/DDBJ databases">
        <title>Complete sequence of Desulfococcus oleovorans Hxd3.</title>
        <authorList>
            <consortium name="US DOE Joint Genome Institute"/>
            <person name="Copeland A."/>
            <person name="Lucas S."/>
            <person name="Lapidus A."/>
            <person name="Barry K."/>
            <person name="Glavina del Rio T."/>
            <person name="Dalin E."/>
            <person name="Tice H."/>
            <person name="Pitluck S."/>
            <person name="Kiss H."/>
            <person name="Brettin T."/>
            <person name="Bruce D."/>
            <person name="Detter J.C."/>
            <person name="Han C."/>
            <person name="Schmutz J."/>
            <person name="Larimer F."/>
            <person name="Land M."/>
            <person name="Hauser L."/>
            <person name="Kyrpides N."/>
            <person name="Kim E."/>
            <person name="Wawrik B."/>
            <person name="Richardson P."/>
        </authorList>
    </citation>
    <scope>NUCLEOTIDE SEQUENCE [LARGE SCALE GENOMIC DNA]</scope>
    <source>
        <strain evidence="2">DSM 6200 / JCM 39069 / Hxd3</strain>
    </source>
</reference>
<sequence length="257" mass="28847">MHTAISCRESAAQLRQLAIDKGQKMSEAEEIAKAVQGVANLGEKSLETSEKLGGFFARVFKEPIQEVSGMITDKLRFVRWRRLVQMSDDVNQILKDRGVEDTRSVPPKLALPIFEESSLEDDKNIQHLWNQLLANAMDPNFNGELRYGFVDIIKNITGIEAVILNNFYNILKREGHHADLGKITNYSLKKEQIMEMVKIDEGTYQVSIFNLMRMQCIGPAILRGGVTMGSEPLTIYKGSDAVTLTPLGVKFIEACIK</sequence>
<dbReference type="OrthoDB" id="7301451at2"/>